<feature type="domain" description="SMP-30/Gluconolactonase/LRE-like region" evidence="2">
    <location>
        <begin position="67"/>
        <end position="307"/>
    </location>
</feature>
<evidence type="ECO:0000259" key="2">
    <source>
        <dbReference type="Pfam" id="PF08450"/>
    </source>
</evidence>
<dbReference type="InterPro" id="IPR051262">
    <property type="entry name" value="SMP-30/CGR1_Lactonase"/>
</dbReference>
<evidence type="ECO:0000313" key="3">
    <source>
        <dbReference type="EMBL" id="SFI46547.1"/>
    </source>
</evidence>
<dbReference type="EMBL" id="FOQO01000004">
    <property type="protein sequence ID" value="SFI46547.1"/>
    <property type="molecule type" value="Genomic_DNA"/>
</dbReference>
<dbReference type="AlphaFoldDB" id="A0A1I3IFE6"/>
<proteinExistence type="predicted"/>
<dbReference type="SUPFAM" id="SSF63829">
    <property type="entry name" value="Calcium-dependent phosphotriesterase"/>
    <property type="match status" value="1"/>
</dbReference>
<accession>A0A1I3IFE6</accession>
<name>A0A1I3IFE6_9SPHI</name>
<reference evidence="3 4" key="1">
    <citation type="submission" date="2016-10" db="EMBL/GenBank/DDBJ databases">
        <authorList>
            <person name="de Groot N.N."/>
        </authorList>
    </citation>
    <scope>NUCLEOTIDE SEQUENCE [LARGE SCALE GENOMIC DNA]</scope>
    <source>
        <strain evidence="3 4">RK1</strain>
    </source>
</reference>
<dbReference type="PANTHER" id="PTHR47572">
    <property type="entry name" value="LIPOPROTEIN-RELATED"/>
    <property type="match status" value="1"/>
</dbReference>
<evidence type="ECO:0000313" key="4">
    <source>
        <dbReference type="Proteomes" id="UP000198670"/>
    </source>
</evidence>
<dbReference type="InterPro" id="IPR011042">
    <property type="entry name" value="6-blade_b-propeller_TolB-like"/>
</dbReference>
<dbReference type="GO" id="GO:0016787">
    <property type="term" value="F:hydrolase activity"/>
    <property type="evidence" value="ECO:0007669"/>
    <property type="project" value="UniProtKB-KW"/>
</dbReference>
<keyword evidence="4" id="KW-1185">Reference proteome</keyword>
<keyword evidence="1" id="KW-0378">Hydrolase</keyword>
<organism evidence="3 4">
    <name type="scientific">Parapedobacter indicus</name>
    <dbReference type="NCBI Taxonomy" id="1477437"/>
    <lineage>
        <taxon>Bacteria</taxon>
        <taxon>Pseudomonadati</taxon>
        <taxon>Bacteroidota</taxon>
        <taxon>Sphingobacteriia</taxon>
        <taxon>Sphingobacteriales</taxon>
        <taxon>Sphingobacteriaceae</taxon>
        <taxon>Parapedobacter</taxon>
    </lineage>
</organism>
<dbReference type="Gene3D" id="2.120.10.30">
    <property type="entry name" value="TolB, C-terminal domain"/>
    <property type="match status" value="1"/>
</dbReference>
<protein>
    <submittedName>
        <fullName evidence="3">Gluconolactonase</fullName>
    </submittedName>
</protein>
<sequence>MAMPKLFIPQTALKRWFDIIFQLDDHFNMNSKIYLSTLLSISISLACTAQIVAPGAQLQLVSDQFSFTEGPAADAAGNVFFTDQPNNRIWKYDTNGKLSIFMEPAGRANGLYFDQEGYLIACADEQYELWRIDMDKQVQKLAVNYKDSLFNGPNDVWVSPSSGAIYFTDPYYQRDYWERTSPDMQDRALYVYRDGQVTRLDSQFKQPNGIIGTPDGKLLYVADIGDRKIYRYTIQADGTLADKQLFASQGSDGMTIDDKGNIYLTGKGIDVYNPAGQKIEHIDIPANWTANVCFGGTDRNLLFITASEKAFTLKMAVKEGR</sequence>
<dbReference type="Pfam" id="PF08450">
    <property type="entry name" value="SGL"/>
    <property type="match status" value="1"/>
</dbReference>
<dbReference type="STRING" id="1477437.SAMN05444682_10465"/>
<dbReference type="PANTHER" id="PTHR47572:SF4">
    <property type="entry name" value="LACTONASE DRP35"/>
    <property type="match status" value="1"/>
</dbReference>
<dbReference type="Proteomes" id="UP000198670">
    <property type="component" value="Unassembled WGS sequence"/>
</dbReference>
<gene>
    <name evidence="3" type="ORF">SAMN05444682_10465</name>
</gene>
<dbReference type="InterPro" id="IPR013658">
    <property type="entry name" value="SGL"/>
</dbReference>
<evidence type="ECO:0000256" key="1">
    <source>
        <dbReference type="ARBA" id="ARBA00022801"/>
    </source>
</evidence>